<dbReference type="RefSeq" id="WP_015452823.1">
    <property type="nucleotide sequence ID" value="NC_020549.1"/>
</dbReference>
<dbReference type="Proteomes" id="UP000011820">
    <property type="component" value="Chromosome"/>
</dbReference>
<sequence>MPKQPNVNIELEGLTFANEQRVDQVAVDEVMVKAFLSTQEITDDVLHKYVRNNVEEPLSFVRLMSFVCRDGDRIVGAIRATPIQIGKYKGFLRGPLGVLSEYRKRGIGSRLAYMSFMAIKNSGAEFVLIDAKHDWHKHLGFKKPHQHQIRYAHGGGAATDWLVHIFKNNIMENMIGKMSLRREYD</sequence>
<protein>
    <submittedName>
        <fullName evidence="2">GCN5-like N-acetyltransferase</fullName>
    </submittedName>
</protein>
<keyword evidence="3" id="KW-1185">Reference proteome</keyword>
<organism evidence="2 3">
    <name type="scientific">Candidatus Liberibacter asiaticus str. gxpsy</name>
    <dbReference type="NCBI Taxonomy" id="1174529"/>
    <lineage>
        <taxon>Bacteria</taxon>
        <taxon>Pseudomonadati</taxon>
        <taxon>Pseudomonadota</taxon>
        <taxon>Alphaproteobacteria</taxon>
        <taxon>Hyphomicrobiales</taxon>
        <taxon>Rhizobiaceae</taxon>
        <taxon>Liberibacter</taxon>
    </lineage>
</organism>
<dbReference type="EMBL" id="CP004005">
    <property type="protein sequence ID" value="AGH17228.1"/>
    <property type="molecule type" value="Genomic_DNA"/>
</dbReference>
<dbReference type="CDD" id="cd04301">
    <property type="entry name" value="NAT_SF"/>
    <property type="match status" value="1"/>
</dbReference>
<proteinExistence type="predicted"/>
<dbReference type="Gene3D" id="3.40.630.30">
    <property type="match status" value="1"/>
</dbReference>
<dbReference type="GeneID" id="93077224"/>
<dbReference type="SUPFAM" id="SSF55729">
    <property type="entry name" value="Acyl-CoA N-acyltransferases (Nat)"/>
    <property type="match status" value="1"/>
</dbReference>
<dbReference type="PROSITE" id="PS51186">
    <property type="entry name" value="GNAT"/>
    <property type="match status" value="1"/>
</dbReference>
<feature type="domain" description="N-acetyltransferase" evidence="1">
    <location>
        <begin position="14"/>
        <end position="168"/>
    </location>
</feature>
<reference evidence="2 3" key="1">
    <citation type="journal article" date="2013" name="Genome Announc.">
        <title>Complete Genome Sequence of a Chinese Strain of 'Candidatus Liberibacter asiaticus'.</title>
        <authorList>
            <person name="Lin H."/>
            <person name="Han C.S."/>
            <person name="Liu B."/>
            <person name="Lou B."/>
            <person name="Bai X."/>
            <person name="Deng C."/>
            <person name="Civerolo E.L."/>
            <person name="Gupta G."/>
        </authorList>
    </citation>
    <scope>NUCLEOTIDE SEQUENCE [LARGE SCALE GENOMIC DNA]</scope>
    <source>
        <strain evidence="3">gxpsy</strain>
    </source>
</reference>
<evidence type="ECO:0000313" key="2">
    <source>
        <dbReference type="EMBL" id="AGH17228.1"/>
    </source>
</evidence>
<dbReference type="InterPro" id="IPR016181">
    <property type="entry name" value="Acyl_CoA_acyltransferase"/>
</dbReference>
<evidence type="ECO:0000259" key="1">
    <source>
        <dbReference type="PROSITE" id="PS51186"/>
    </source>
</evidence>
<gene>
    <name evidence="2" type="ORF">WSI_04290</name>
</gene>
<dbReference type="InterPro" id="IPR000182">
    <property type="entry name" value="GNAT_dom"/>
</dbReference>
<name>A0ABM5NG39_LIBAS</name>
<dbReference type="Pfam" id="PF13508">
    <property type="entry name" value="Acetyltransf_7"/>
    <property type="match status" value="1"/>
</dbReference>
<evidence type="ECO:0000313" key="3">
    <source>
        <dbReference type="Proteomes" id="UP000011820"/>
    </source>
</evidence>
<accession>A0ABM5NG39</accession>